<dbReference type="InterPro" id="IPR001461">
    <property type="entry name" value="Aspartic_peptidase_A1"/>
</dbReference>
<dbReference type="GO" id="GO:0004190">
    <property type="term" value="F:aspartic-type endopeptidase activity"/>
    <property type="evidence" value="ECO:0007669"/>
    <property type="project" value="InterPro"/>
</dbReference>
<evidence type="ECO:0000313" key="5">
    <source>
        <dbReference type="Proteomes" id="UP001201812"/>
    </source>
</evidence>
<dbReference type="PANTHER" id="PTHR47966:SF51">
    <property type="entry name" value="BETA-SITE APP-CLEAVING ENZYME, ISOFORM A-RELATED"/>
    <property type="match status" value="1"/>
</dbReference>
<dbReference type="SUPFAM" id="SSF50630">
    <property type="entry name" value="Acid proteases"/>
    <property type="match status" value="1"/>
</dbReference>
<feature type="domain" description="Peptidase A1" evidence="3">
    <location>
        <begin position="73"/>
        <end position="228"/>
    </location>
</feature>
<sequence length="228" mass="24946">MSAIRLYVLLLVCLAMASGIVHKIQTQHHALSSEHSKHLFGHASLRRQQQRKVGMQASVGKLPLEQAGYLYSYIGAITVGTPPQSFNVEVDAFFDNELLLIGANANLTSVSKDIPKKNTYNANNSSTYVAVDGNISSYHKAQDVLNIGSLSATIKSFVVADVVPYDDDFYPIDGVLGLSPRKKSYYNVSVVADDLIDQLEKPIISVYTNSTEWGTGTGQVNIIFYTLI</sequence>
<dbReference type="InterPro" id="IPR021109">
    <property type="entry name" value="Peptidase_aspartic_dom_sf"/>
</dbReference>
<dbReference type="InterPro" id="IPR033121">
    <property type="entry name" value="PEPTIDASE_A1"/>
</dbReference>
<name>A0AAD4MS45_9BILA</name>
<proteinExistence type="inferred from homology"/>
<gene>
    <name evidence="4" type="ORF">DdX_15533</name>
</gene>
<comment type="similarity">
    <text evidence="1">Belongs to the peptidase A1 family.</text>
</comment>
<dbReference type="CDD" id="cd05471">
    <property type="entry name" value="pepsin_like"/>
    <property type="match status" value="1"/>
</dbReference>
<evidence type="ECO:0000313" key="4">
    <source>
        <dbReference type="EMBL" id="KAI1702351.1"/>
    </source>
</evidence>
<dbReference type="EMBL" id="JAKKPZ010000100">
    <property type="protein sequence ID" value="KAI1702351.1"/>
    <property type="molecule type" value="Genomic_DNA"/>
</dbReference>
<dbReference type="AlphaFoldDB" id="A0AAD4MS45"/>
<dbReference type="GO" id="GO:0006508">
    <property type="term" value="P:proteolysis"/>
    <property type="evidence" value="ECO:0007669"/>
    <property type="project" value="UniProtKB-KW"/>
</dbReference>
<keyword evidence="4" id="KW-0378">Hydrolase</keyword>
<evidence type="ECO:0000259" key="3">
    <source>
        <dbReference type="PROSITE" id="PS51767"/>
    </source>
</evidence>
<accession>A0AAD4MS45</accession>
<dbReference type="PROSITE" id="PS51767">
    <property type="entry name" value="PEPTIDASE_A1"/>
    <property type="match status" value="1"/>
</dbReference>
<comment type="caution">
    <text evidence="4">The sequence shown here is derived from an EMBL/GenBank/DDBJ whole genome shotgun (WGS) entry which is preliminary data.</text>
</comment>
<keyword evidence="5" id="KW-1185">Reference proteome</keyword>
<organism evidence="4 5">
    <name type="scientific">Ditylenchus destructor</name>
    <dbReference type="NCBI Taxonomy" id="166010"/>
    <lineage>
        <taxon>Eukaryota</taxon>
        <taxon>Metazoa</taxon>
        <taxon>Ecdysozoa</taxon>
        <taxon>Nematoda</taxon>
        <taxon>Chromadorea</taxon>
        <taxon>Rhabditida</taxon>
        <taxon>Tylenchina</taxon>
        <taxon>Tylenchomorpha</taxon>
        <taxon>Sphaerularioidea</taxon>
        <taxon>Anguinidae</taxon>
        <taxon>Anguininae</taxon>
        <taxon>Ditylenchus</taxon>
    </lineage>
</organism>
<feature type="signal peptide" evidence="2">
    <location>
        <begin position="1"/>
        <end position="19"/>
    </location>
</feature>
<dbReference type="Pfam" id="PF00026">
    <property type="entry name" value="Asp"/>
    <property type="match status" value="1"/>
</dbReference>
<feature type="chain" id="PRO_5042081737" evidence="2">
    <location>
        <begin position="20"/>
        <end position="228"/>
    </location>
</feature>
<dbReference type="Proteomes" id="UP001201812">
    <property type="component" value="Unassembled WGS sequence"/>
</dbReference>
<dbReference type="Gene3D" id="2.40.70.10">
    <property type="entry name" value="Acid Proteases"/>
    <property type="match status" value="1"/>
</dbReference>
<evidence type="ECO:0000256" key="2">
    <source>
        <dbReference type="SAM" id="SignalP"/>
    </source>
</evidence>
<keyword evidence="4" id="KW-0645">Protease</keyword>
<dbReference type="PANTHER" id="PTHR47966">
    <property type="entry name" value="BETA-SITE APP-CLEAVING ENZYME, ISOFORM A-RELATED"/>
    <property type="match status" value="1"/>
</dbReference>
<keyword evidence="2" id="KW-0732">Signal</keyword>
<dbReference type="InterPro" id="IPR034164">
    <property type="entry name" value="Pepsin-like_dom"/>
</dbReference>
<reference evidence="4" key="1">
    <citation type="submission" date="2022-01" db="EMBL/GenBank/DDBJ databases">
        <title>Genome Sequence Resource for Two Populations of Ditylenchus destructor, the Migratory Endoparasitic Phytonematode.</title>
        <authorList>
            <person name="Zhang H."/>
            <person name="Lin R."/>
            <person name="Xie B."/>
        </authorList>
    </citation>
    <scope>NUCLEOTIDE SEQUENCE</scope>
    <source>
        <strain evidence="4">BazhouSP</strain>
    </source>
</reference>
<evidence type="ECO:0000256" key="1">
    <source>
        <dbReference type="ARBA" id="ARBA00007447"/>
    </source>
</evidence>
<protein>
    <submittedName>
        <fullName evidence="4">Eukaryotic aspartyl protease domain-containing protein</fullName>
    </submittedName>
</protein>